<dbReference type="SUPFAM" id="SSF109604">
    <property type="entry name" value="HD-domain/PDEase-like"/>
    <property type="match status" value="1"/>
</dbReference>
<evidence type="ECO:0000313" key="5">
    <source>
        <dbReference type="EMBL" id="ALC16471.1"/>
    </source>
</evidence>
<dbReference type="STRING" id="1603606.DSOUD_1693"/>
<dbReference type="PROSITE" id="PS51880">
    <property type="entry name" value="TGS"/>
    <property type="match status" value="1"/>
</dbReference>
<dbReference type="SUPFAM" id="SSF55021">
    <property type="entry name" value="ACT-like"/>
    <property type="match status" value="1"/>
</dbReference>
<dbReference type="FunFam" id="1.10.3210.10:FF:000001">
    <property type="entry name" value="GTP pyrophosphokinase RelA"/>
    <property type="match status" value="1"/>
</dbReference>
<reference evidence="5 6" key="1">
    <citation type="submission" date="2015-07" db="EMBL/GenBank/DDBJ databases">
        <title>Isolation and Genomic Characterization of a Novel Halophilic Metal-Reducing Deltaproteobacterium from the Deep Subsurface.</title>
        <authorList>
            <person name="Badalamenti J.P."/>
            <person name="Summers Z.M."/>
            <person name="Gralnick J.A."/>
            <person name="Bond D.R."/>
        </authorList>
    </citation>
    <scope>NUCLEOTIDE SEQUENCE [LARGE SCALE GENOMIC DNA]</scope>
    <source>
        <strain evidence="5 6">WTL</strain>
    </source>
</reference>
<dbReference type="InterPro" id="IPR004095">
    <property type="entry name" value="TGS"/>
</dbReference>
<dbReference type="PANTHER" id="PTHR21262">
    <property type="entry name" value="GUANOSINE-3',5'-BIS DIPHOSPHATE 3'-PYROPHOSPHOHYDROLASE"/>
    <property type="match status" value="1"/>
</dbReference>
<dbReference type="FunFam" id="3.10.20.30:FF:000002">
    <property type="entry name" value="GTP pyrophosphokinase (RelA/SpoT)"/>
    <property type="match status" value="1"/>
</dbReference>
<dbReference type="SMART" id="SM00954">
    <property type="entry name" value="RelA_SpoT"/>
    <property type="match status" value="1"/>
</dbReference>
<name>A0A0M4D171_9BACT</name>
<dbReference type="FunFam" id="3.30.460.10:FF:000001">
    <property type="entry name" value="GTP pyrophosphokinase RelA"/>
    <property type="match status" value="1"/>
</dbReference>
<dbReference type="CDD" id="cd01668">
    <property type="entry name" value="TGS_RSH"/>
    <property type="match status" value="1"/>
</dbReference>
<dbReference type="SMART" id="SM00471">
    <property type="entry name" value="HDc"/>
    <property type="match status" value="1"/>
</dbReference>
<comment type="similarity">
    <text evidence="1">Belongs to the relA/spoT family.</text>
</comment>
<dbReference type="InterPro" id="IPR012676">
    <property type="entry name" value="TGS-like"/>
</dbReference>
<dbReference type="InterPro" id="IPR043519">
    <property type="entry name" value="NT_sf"/>
</dbReference>
<keyword evidence="5" id="KW-0418">Kinase</keyword>
<dbReference type="SUPFAM" id="SSF81301">
    <property type="entry name" value="Nucleotidyltransferase"/>
    <property type="match status" value="1"/>
</dbReference>
<dbReference type="EMBL" id="CP010802">
    <property type="protein sequence ID" value="ALC16471.1"/>
    <property type="molecule type" value="Genomic_DNA"/>
</dbReference>
<dbReference type="Gene3D" id="3.10.20.30">
    <property type="match status" value="1"/>
</dbReference>
<dbReference type="Pfam" id="PF04607">
    <property type="entry name" value="RelA_SpoT"/>
    <property type="match status" value="1"/>
</dbReference>
<dbReference type="InterPro" id="IPR045600">
    <property type="entry name" value="RelA/SpoT_AH_RIS"/>
</dbReference>
<dbReference type="InterPro" id="IPR012675">
    <property type="entry name" value="Beta-grasp_dom_sf"/>
</dbReference>
<dbReference type="NCBIfam" id="TIGR00691">
    <property type="entry name" value="spoT_relA"/>
    <property type="match status" value="1"/>
</dbReference>
<dbReference type="Gene3D" id="1.10.3210.10">
    <property type="entry name" value="Hypothetical protein af1432"/>
    <property type="match status" value="1"/>
</dbReference>
<dbReference type="Gene3D" id="3.30.460.10">
    <property type="entry name" value="Beta Polymerase, domain 2"/>
    <property type="match status" value="1"/>
</dbReference>
<dbReference type="KEGG" id="des:DSOUD_1693"/>
<feature type="domain" description="TGS" evidence="4">
    <location>
        <begin position="388"/>
        <end position="449"/>
    </location>
</feature>
<dbReference type="GO" id="GO:0015969">
    <property type="term" value="P:guanosine tetraphosphate metabolic process"/>
    <property type="evidence" value="ECO:0007669"/>
    <property type="project" value="InterPro"/>
</dbReference>
<dbReference type="Pfam" id="PF19296">
    <property type="entry name" value="RelA_AH_RIS"/>
    <property type="match status" value="1"/>
</dbReference>
<dbReference type="InterPro" id="IPR004811">
    <property type="entry name" value="RelA/Spo_fam"/>
</dbReference>
<dbReference type="Pfam" id="PF02824">
    <property type="entry name" value="TGS"/>
    <property type="match status" value="1"/>
</dbReference>
<dbReference type="PANTHER" id="PTHR21262:SF36">
    <property type="entry name" value="BIFUNCTIONAL (P)PPGPP SYNTHASE_HYDROLASE SPOT"/>
    <property type="match status" value="1"/>
</dbReference>
<feature type="domain" description="ACT" evidence="2">
    <location>
        <begin position="644"/>
        <end position="718"/>
    </location>
</feature>
<sequence>MVRLDEILDKILEYNANADLDAVRKAYVFSAKVHQGQTRLSGDAYLTHPMEVALILTKLRMDVPTIVTGLLHDTLEDTLATPEELQTLFGTEVAQLVEGVTKIGKITFRTSEERQAENFRKMLLAMARDIRVILVKLADRLHNMRTLDFQSPERQLGIARETLDIYAPLANRMGISWIKCELEDLSFRYLNPKEYNELSAKVMRKKKERERYIEEVITFIRGKLAEHGIEGDVSGRSKHLYSIHRKMERQGVDFEQVFDLIAFRVMVNSIRDCYGVLGMIHAAWKPIPGRFKDYIAMPKANMYQSLHTTVIGPYGERMEVQIRTEEMHRVAEEGIAAHWKYKEGKGDSGVSGRDDKRFGWLRQLLEWQQELTDSREFMDSVKIDLFPEEVYVFTPNGDVKELPRGSSPIDFAYSVHTDVGHRCVGARVNGKLVPLKSELHNGDIVEVMTSPNQVPSKDWLKYVRTSKARNKIRQWVKTEQREKSLQMGRDLFEKELRKYGFSINRALASPGMAEAVAELGFQKVDDLLAGLGYGKVSLGQVIARIVPQEKLHGEPAKAGRIGKVLDKIRKKPSNAIKIHGIEDILVRYAKCCNPLPGDPVLGFITRGRGVTVHTVDCPYVQEADPERRVEVEWDMKKKASRPVKIRVHCYDQKGMLAGITGAITNCEANIISATVLSTKDRKGINNFEVDVQDLDHLNRVINALLQVKGVYKVERLRN</sequence>
<dbReference type="InterPro" id="IPR006674">
    <property type="entry name" value="HD_domain"/>
</dbReference>
<dbReference type="Pfam" id="PF13328">
    <property type="entry name" value="HD_4"/>
    <property type="match status" value="1"/>
</dbReference>
<evidence type="ECO:0000259" key="2">
    <source>
        <dbReference type="PROSITE" id="PS51671"/>
    </source>
</evidence>
<dbReference type="CDD" id="cd05399">
    <property type="entry name" value="NT_Rel-Spo_like"/>
    <property type="match status" value="1"/>
</dbReference>
<dbReference type="RefSeq" id="WP_053550569.1">
    <property type="nucleotide sequence ID" value="NZ_CP010802.1"/>
</dbReference>
<dbReference type="GO" id="GO:0005886">
    <property type="term" value="C:plasma membrane"/>
    <property type="evidence" value="ECO:0007669"/>
    <property type="project" value="TreeGrafter"/>
</dbReference>
<organism evidence="5 6">
    <name type="scientific">Desulfuromonas soudanensis</name>
    <dbReference type="NCBI Taxonomy" id="1603606"/>
    <lineage>
        <taxon>Bacteria</taxon>
        <taxon>Pseudomonadati</taxon>
        <taxon>Thermodesulfobacteriota</taxon>
        <taxon>Desulfuromonadia</taxon>
        <taxon>Desulfuromonadales</taxon>
        <taxon>Desulfuromonadaceae</taxon>
        <taxon>Desulfuromonas</taxon>
    </lineage>
</organism>
<keyword evidence="6" id="KW-1185">Reference proteome</keyword>
<dbReference type="GO" id="GO:0015949">
    <property type="term" value="P:nucleobase-containing small molecule interconversion"/>
    <property type="evidence" value="ECO:0007669"/>
    <property type="project" value="UniProtKB-ARBA"/>
</dbReference>
<evidence type="ECO:0000259" key="3">
    <source>
        <dbReference type="PROSITE" id="PS51831"/>
    </source>
</evidence>
<dbReference type="InterPro" id="IPR045865">
    <property type="entry name" value="ACT-like_dom_sf"/>
</dbReference>
<dbReference type="SUPFAM" id="SSF81271">
    <property type="entry name" value="TGS-like"/>
    <property type="match status" value="1"/>
</dbReference>
<keyword evidence="5" id="KW-0808">Transferase</keyword>
<dbReference type="AlphaFoldDB" id="A0A0M4D171"/>
<proteinExistence type="inferred from homology"/>
<dbReference type="GO" id="GO:0042594">
    <property type="term" value="P:response to starvation"/>
    <property type="evidence" value="ECO:0007669"/>
    <property type="project" value="TreeGrafter"/>
</dbReference>
<dbReference type="GO" id="GO:0008728">
    <property type="term" value="F:GTP diphosphokinase activity"/>
    <property type="evidence" value="ECO:0007669"/>
    <property type="project" value="TreeGrafter"/>
</dbReference>
<accession>A0A0M4D171</accession>
<dbReference type="PROSITE" id="PS51671">
    <property type="entry name" value="ACT"/>
    <property type="match status" value="1"/>
</dbReference>
<dbReference type="GO" id="GO:0016301">
    <property type="term" value="F:kinase activity"/>
    <property type="evidence" value="ECO:0007669"/>
    <property type="project" value="UniProtKB-KW"/>
</dbReference>
<evidence type="ECO:0000259" key="4">
    <source>
        <dbReference type="PROSITE" id="PS51880"/>
    </source>
</evidence>
<protein>
    <submittedName>
        <fullName evidence="5">GTP pyrophosphokinase</fullName>
    </submittedName>
</protein>
<comment type="function">
    <text evidence="1">In eubacteria ppGpp (guanosine 3'-diphosphate 5'-diphosphate) is a mediator of the stringent response that coordinates a variety of cellular activities in response to changes in nutritional abundance.</text>
</comment>
<dbReference type="CDD" id="cd04876">
    <property type="entry name" value="ACT_RelA-SpoT"/>
    <property type="match status" value="1"/>
</dbReference>
<gene>
    <name evidence="5" type="primary">relA</name>
    <name evidence="5" type="ORF">DSOUD_1693</name>
</gene>
<dbReference type="InterPro" id="IPR003607">
    <property type="entry name" value="HD/PDEase_dom"/>
</dbReference>
<dbReference type="OrthoDB" id="9805041at2"/>
<dbReference type="InterPro" id="IPR002912">
    <property type="entry name" value="ACT_dom"/>
</dbReference>
<evidence type="ECO:0000256" key="1">
    <source>
        <dbReference type="RuleBase" id="RU003847"/>
    </source>
</evidence>
<dbReference type="PATRIC" id="fig|1603606.3.peg.1842"/>
<feature type="domain" description="HD" evidence="3">
    <location>
        <begin position="45"/>
        <end position="144"/>
    </location>
</feature>
<dbReference type="Gene3D" id="3.30.70.260">
    <property type="match status" value="1"/>
</dbReference>
<dbReference type="Pfam" id="PF13291">
    <property type="entry name" value="ACT_4"/>
    <property type="match status" value="1"/>
</dbReference>
<dbReference type="Proteomes" id="UP000057158">
    <property type="component" value="Chromosome"/>
</dbReference>
<dbReference type="GO" id="GO:0008893">
    <property type="term" value="F:guanosine-3',5'-bis(diphosphate) 3'-diphosphatase activity"/>
    <property type="evidence" value="ECO:0007669"/>
    <property type="project" value="TreeGrafter"/>
</dbReference>
<dbReference type="InterPro" id="IPR033655">
    <property type="entry name" value="TGS_RelA/SpoT"/>
</dbReference>
<evidence type="ECO:0000313" key="6">
    <source>
        <dbReference type="Proteomes" id="UP000057158"/>
    </source>
</evidence>
<dbReference type="CDD" id="cd00077">
    <property type="entry name" value="HDc"/>
    <property type="match status" value="1"/>
</dbReference>
<dbReference type="PROSITE" id="PS51831">
    <property type="entry name" value="HD"/>
    <property type="match status" value="1"/>
</dbReference>
<dbReference type="InterPro" id="IPR007685">
    <property type="entry name" value="RelA_SpoT"/>
</dbReference>